<organism evidence="1 2">
    <name type="scientific">Dactylosporangium matsuzakiense</name>
    <dbReference type="NCBI Taxonomy" id="53360"/>
    <lineage>
        <taxon>Bacteria</taxon>
        <taxon>Bacillati</taxon>
        <taxon>Actinomycetota</taxon>
        <taxon>Actinomycetes</taxon>
        <taxon>Micromonosporales</taxon>
        <taxon>Micromonosporaceae</taxon>
        <taxon>Dactylosporangium</taxon>
    </lineage>
</organism>
<dbReference type="RefSeq" id="WP_261965765.1">
    <property type="nucleotide sequence ID" value="NZ_BAAAXA010000001.1"/>
</dbReference>
<evidence type="ECO:0000313" key="1">
    <source>
        <dbReference type="EMBL" id="GLL08005.1"/>
    </source>
</evidence>
<evidence type="ECO:0000313" key="2">
    <source>
        <dbReference type="Proteomes" id="UP001143480"/>
    </source>
</evidence>
<keyword evidence="2" id="KW-1185">Reference proteome</keyword>
<reference evidence="1" key="1">
    <citation type="journal article" date="2014" name="Int. J. Syst. Evol. Microbiol.">
        <title>Complete genome sequence of Corynebacterium casei LMG S-19264T (=DSM 44701T), isolated from a smear-ripened cheese.</title>
        <authorList>
            <consortium name="US DOE Joint Genome Institute (JGI-PGF)"/>
            <person name="Walter F."/>
            <person name="Albersmeier A."/>
            <person name="Kalinowski J."/>
            <person name="Ruckert C."/>
        </authorList>
    </citation>
    <scope>NUCLEOTIDE SEQUENCE</scope>
    <source>
        <strain evidence="1">VKM Ac-1321</strain>
    </source>
</reference>
<dbReference type="EMBL" id="BSFP01000121">
    <property type="protein sequence ID" value="GLL08005.1"/>
    <property type="molecule type" value="Genomic_DNA"/>
</dbReference>
<name>A0A9W6NS58_9ACTN</name>
<reference evidence="1" key="2">
    <citation type="submission" date="2023-01" db="EMBL/GenBank/DDBJ databases">
        <authorList>
            <person name="Sun Q."/>
            <person name="Evtushenko L."/>
        </authorList>
    </citation>
    <scope>NUCLEOTIDE SEQUENCE</scope>
    <source>
        <strain evidence="1">VKM Ac-1321</strain>
    </source>
</reference>
<proteinExistence type="predicted"/>
<gene>
    <name evidence="1" type="ORF">GCM10017581_097650</name>
</gene>
<dbReference type="AlphaFoldDB" id="A0A9W6NS58"/>
<dbReference type="Proteomes" id="UP001143480">
    <property type="component" value="Unassembled WGS sequence"/>
</dbReference>
<sequence length="133" mass="14435">MTWTPLDADVAAFMDEYDSGSLHLFASPFLALDPARAVAVTPAQLGAALPARRAMFDRAGVGPLKRTTTRQQRLDDKHILVGAAWSADRTSGEPFTTTATLLLRREDTTFQIMVYLNHTDLAAALAPPSEPQP</sequence>
<comment type="caution">
    <text evidence="1">The sequence shown here is derived from an EMBL/GenBank/DDBJ whole genome shotgun (WGS) entry which is preliminary data.</text>
</comment>
<protein>
    <submittedName>
        <fullName evidence="1">Uncharacterized protein</fullName>
    </submittedName>
</protein>
<accession>A0A9W6NS58</accession>